<dbReference type="InterPro" id="IPR053189">
    <property type="entry name" value="Clp_protease_adapter_ClpF"/>
</dbReference>
<dbReference type="EMBL" id="QCYY01002723">
    <property type="protein sequence ID" value="ROT68060.1"/>
    <property type="molecule type" value="Genomic_DNA"/>
</dbReference>
<proteinExistence type="predicted"/>
<dbReference type="SUPFAM" id="SSF141255">
    <property type="entry name" value="YccV-like"/>
    <property type="match status" value="1"/>
</dbReference>
<reference evidence="2 3" key="1">
    <citation type="submission" date="2018-04" db="EMBL/GenBank/DDBJ databases">
        <authorList>
            <person name="Zhang X."/>
            <person name="Yuan J."/>
            <person name="Li F."/>
            <person name="Xiang J."/>
        </authorList>
    </citation>
    <scope>NUCLEOTIDE SEQUENCE [LARGE SCALE GENOMIC DNA]</scope>
    <source>
        <tissue evidence="2">Muscle</tissue>
    </source>
</reference>
<dbReference type="PANTHER" id="PTHR48439:SF1">
    <property type="entry name" value="HEMIMETHYLATED DNA-BINDING DOMAIN-CONTAINING PROTEIN"/>
    <property type="match status" value="1"/>
</dbReference>
<dbReference type="OrthoDB" id="28868at2759"/>
<evidence type="ECO:0000313" key="3">
    <source>
        <dbReference type="Proteomes" id="UP000283509"/>
    </source>
</evidence>
<reference evidence="2 3" key="2">
    <citation type="submission" date="2019-01" db="EMBL/GenBank/DDBJ databases">
        <title>The decoding of complex shrimp genome reveals the adaptation for benthos swimmer, frequently molting mechanism and breeding impact on genome.</title>
        <authorList>
            <person name="Sun Y."/>
            <person name="Gao Y."/>
            <person name="Yu Y."/>
        </authorList>
    </citation>
    <scope>NUCLEOTIDE SEQUENCE [LARGE SCALE GENOMIC DNA]</scope>
    <source>
        <tissue evidence="2">Muscle</tissue>
    </source>
</reference>
<sequence length="283" mass="32283">MASVLPLLVSYFKTVTLAECQKTLEYHRVCGVGLAMPFFGRDAAVLCVLVCCVPIQYWLAQRSFVSPVHRTAEVYKLVEEVHNFASNWLSVETWQNWVIGMKKRFITNDYSHWYTADANDPEGECPAVEVWHLRNPKGMFAMSPRPRTNRPLGVRWRVGQVVKHKRWGYKGVIIGWDLKCKAPEAWIEKMHDGHKHWREQPNYALLVNTKDRKNSQITYVPQENISPVLKEECHNGAITRHSHLILLGGRSERGLSANREGYPSALLHCGKPTLSANAGLVIN</sequence>
<dbReference type="GO" id="GO:0003677">
    <property type="term" value="F:DNA binding"/>
    <property type="evidence" value="ECO:0007669"/>
    <property type="project" value="InterPro"/>
</dbReference>
<dbReference type="Proteomes" id="UP000283509">
    <property type="component" value="Unassembled WGS sequence"/>
</dbReference>
<dbReference type="Gene3D" id="2.30.30.390">
    <property type="entry name" value="Hemimethylated DNA-binding domain"/>
    <property type="match status" value="1"/>
</dbReference>
<organism evidence="2 3">
    <name type="scientific">Penaeus vannamei</name>
    <name type="common">Whiteleg shrimp</name>
    <name type="synonym">Litopenaeus vannamei</name>
    <dbReference type="NCBI Taxonomy" id="6689"/>
    <lineage>
        <taxon>Eukaryota</taxon>
        <taxon>Metazoa</taxon>
        <taxon>Ecdysozoa</taxon>
        <taxon>Arthropoda</taxon>
        <taxon>Crustacea</taxon>
        <taxon>Multicrustacea</taxon>
        <taxon>Malacostraca</taxon>
        <taxon>Eumalacostraca</taxon>
        <taxon>Eucarida</taxon>
        <taxon>Decapoda</taxon>
        <taxon>Dendrobranchiata</taxon>
        <taxon>Penaeoidea</taxon>
        <taxon>Penaeidae</taxon>
        <taxon>Penaeus</taxon>
    </lineage>
</organism>
<dbReference type="NCBIfam" id="TIGR02097">
    <property type="entry name" value="yccV"/>
    <property type="match status" value="1"/>
</dbReference>
<accession>A0A423SV58</accession>
<gene>
    <name evidence="2" type="ORF">C7M84_013839</name>
</gene>
<dbReference type="InterPro" id="IPR036623">
    <property type="entry name" value="Hemimethylated_DNA-bd_sf"/>
</dbReference>
<keyword evidence="3" id="KW-1185">Reference proteome</keyword>
<dbReference type="SMART" id="SM00992">
    <property type="entry name" value="YccV-like"/>
    <property type="match status" value="1"/>
</dbReference>
<dbReference type="Pfam" id="PF08755">
    <property type="entry name" value="YccV-like"/>
    <property type="match status" value="1"/>
</dbReference>
<name>A0A423SV58_PENVA</name>
<comment type="caution">
    <text evidence="2">The sequence shown here is derived from an EMBL/GenBank/DDBJ whole genome shotgun (WGS) entry which is preliminary data.</text>
</comment>
<protein>
    <recommendedName>
        <fullName evidence="1">Hemimethylated DNA-binding domain-containing protein</fullName>
    </recommendedName>
</protein>
<feature type="domain" description="Hemimethylated DNA-binding" evidence="1">
    <location>
        <begin position="153"/>
        <end position="253"/>
    </location>
</feature>
<evidence type="ECO:0000313" key="2">
    <source>
        <dbReference type="EMBL" id="ROT68060.1"/>
    </source>
</evidence>
<dbReference type="PANTHER" id="PTHR48439">
    <property type="entry name" value="HEMIMETHYLATED DNA-BINDING DOMAIN-CONTAINING PROTEIN"/>
    <property type="match status" value="1"/>
</dbReference>
<evidence type="ECO:0000259" key="1">
    <source>
        <dbReference type="SMART" id="SM00992"/>
    </source>
</evidence>
<dbReference type="AlphaFoldDB" id="A0A423SV58"/>
<dbReference type="InterPro" id="IPR011722">
    <property type="entry name" value="Hemimethylated_DNA-bd_dom"/>
</dbReference>